<accession>A0A1X6N978</accession>
<dbReference type="RefSeq" id="XP_024341999.1">
    <property type="nucleotide sequence ID" value="XM_024480473.1"/>
</dbReference>
<sequence>MSSGSWSSQQTHRPVLPPNPTAMCNWRRVRNHYKRCGHYIDLPEEEIKCEDRYCKFSPAHPPDCVPPECTKRCWQYHQFPEQYNPVIDNICPSCIQIARAQAAAR</sequence>
<dbReference type="OrthoDB" id="2748942at2759"/>
<organism evidence="1 2">
    <name type="scientific">Postia placenta MAD-698-R-SB12</name>
    <dbReference type="NCBI Taxonomy" id="670580"/>
    <lineage>
        <taxon>Eukaryota</taxon>
        <taxon>Fungi</taxon>
        <taxon>Dikarya</taxon>
        <taxon>Basidiomycota</taxon>
        <taxon>Agaricomycotina</taxon>
        <taxon>Agaricomycetes</taxon>
        <taxon>Polyporales</taxon>
        <taxon>Adustoporiaceae</taxon>
        <taxon>Rhodonia</taxon>
    </lineage>
</organism>
<keyword evidence="2" id="KW-1185">Reference proteome</keyword>
<gene>
    <name evidence="1" type="ORF">POSPLADRAFT_1053973</name>
</gene>
<reference evidence="1 2" key="1">
    <citation type="submission" date="2017-04" db="EMBL/GenBank/DDBJ databases">
        <title>Genome Sequence of the Model Brown-Rot Fungus Postia placenta SB12.</title>
        <authorList>
            <consortium name="DOE Joint Genome Institute"/>
            <person name="Gaskell J."/>
            <person name="Kersten P."/>
            <person name="Larrondo L.F."/>
            <person name="Canessa P."/>
            <person name="Martinez D."/>
            <person name="Hibbett D."/>
            <person name="Schmoll M."/>
            <person name="Kubicek C.P."/>
            <person name="Martinez A.T."/>
            <person name="Yadav J."/>
            <person name="Master E."/>
            <person name="Magnuson J.K."/>
            <person name="James T."/>
            <person name="Yaver D."/>
            <person name="Berka R."/>
            <person name="Labutti K."/>
            <person name="Lipzen A."/>
            <person name="Aerts A."/>
            <person name="Barry K."/>
            <person name="Henrissat B."/>
            <person name="Blanchette R."/>
            <person name="Grigoriev I."/>
            <person name="Cullen D."/>
        </authorList>
    </citation>
    <scope>NUCLEOTIDE SEQUENCE [LARGE SCALE GENOMIC DNA]</scope>
    <source>
        <strain evidence="1 2">MAD-698-R-SB12</strain>
    </source>
</reference>
<proteinExistence type="predicted"/>
<dbReference type="GeneID" id="36325423"/>
<dbReference type="AlphaFoldDB" id="A0A1X6N978"/>
<dbReference type="EMBL" id="KZ110593">
    <property type="protein sequence ID" value="OSX65205.1"/>
    <property type="molecule type" value="Genomic_DNA"/>
</dbReference>
<evidence type="ECO:0000313" key="2">
    <source>
        <dbReference type="Proteomes" id="UP000194127"/>
    </source>
</evidence>
<name>A0A1X6N978_9APHY</name>
<evidence type="ECO:0000313" key="1">
    <source>
        <dbReference type="EMBL" id="OSX65205.1"/>
    </source>
</evidence>
<dbReference type="Proteomes" id="UP000194127">
    <property type="component" value="Unassembled WGS sequence"/>
</dbReference>
<protein>
    <submittedName>
        <fullName evidence="1">Uncharacterized protein</fullName>
    </submittedName>
</protein>